<keyword evidence="3" id="KW-0645">Protease</keyword>
<evidence type="ECO:0000313" key="3">
    <source>
        <dbReference type="EMBL" id="RZT75485.1"/>
    </source>
</evidence>
<dbReference type="GO" id="GO:0004177">
    <property type="term" value="F:aminopeptidase activity"/>
    <property type="evidence" value="ECO:0007669"/>
    <property type="project" value="UniProtKB-KW"/>
</dbReference>
<dbReference type="Gene3D" id="2.120.10.30">
    <property type="entry name" value="TolB, C-terminal domain"/>
    <property type="match status" value="2"/>
</dbReference>
<evidence type="ECO:0000256" key="1">
    <source>
        <dbReference type="ARBA" id="ARBA00022801"/>
    </source>
</evidence>
<dbReference type="Proteomes" id="UP000291591">
    <property type="component" value="Unassembled WGS sequence"/>
</dbReference>
<feature type="domain" description="Peptidase S9 prolyl oligopeptidase catalytic" evidence="2">
    <location>
        <begin position="411"/>
        <end position="602"/>
    </location>
</feature>
<accession>A0A4Q7UC49</accession>
<dbReference type="PANTHER" id="PTHR42776">
    <property type="entry name" value="SERINE PEPTIDASE S9 FAMILY MEMBER"/>
    <property type="match status" value="1"/>
</dbReference>
<organism evidence="3 4">
    <name type="scientific">Pseudonocardia sediminis</name>
    <dbReference type="NCBI Taxonomy" id="1397368"/>
    <lineage>
        <taxon>Bacteria</taxon>
        <taxon>Bacillati</taxon>
        <taxon>Actinomycetota</taxon>
        <taxon>Actinomycetes</taxon>
        <taxon>Pseudonocardiales</taxon>
        <taxon>Pseudonocardiaceae</taxon>
        <taxon>Pseudonocardia</taxon>
    </lineage>
</organism>
<dbReference type="EMBL" id="SHKL01000002">
    <property type="protein sequence ID" value="RZT75485.1"/>
    <property type="molecule type" value="Genomic_DNA"/>
</dbReference>
<dbReference type="OrthoDB" id="128799at2"/>
<keyword evidence="1" id="KW-0378">Hydrolase</keyword>
<dbReference type="PANTHER" id="PTHR42776:SF27">
    <property type="entry name" value="DIPEPTIDYL PEPTIDASE FAMILY MEMBER 6"/>
    <property type="match status" value="1"/>
</dbReference>
<gene>
    <name evidence="3" type="ORF">EV383_6225</name>
</gene>
<dbReference type="SUPFAM" id="SSF53474">
    <property type="entry name" value="alpha/beta-Hydrolases"/>
    <property type="match status" value="1"/>
</dbReference>
<name>A0A4Q7UC49_PSEST</name>
<dbReference type="SUPFAM" id="SSF69304">
    <property type="entry name" value="Tricorn protease N-terminal domain"/>
    <property type="match status" value="1"/>
</dbReference>
<comment type="caution">
    <text evidence="3">The sequence shown here is derived from an EMBL/GenBank/DDBJ whole genome shotgun (WGS) entry which is preliminary data.</text>
</comment>
<keyword evidence="3" id="KW-0031">Aminopeptidase</keyword>
<evidence type="ECO:0000313" key="4">
    <source>
        <dbReference type="Proteomes" id="UP000291591"/>
    </source>
</evidence>
<proteinExistence type="predicted"/>
<dbReference type="InterPro" id="IPR011042">
    <property type="entry name" value="6-blade_b-propeller_TolB-like"/>
</dbReference>
<dbReference type="GO" id="GO:0006508">
    <property type="term" value="P:proteolysis"/>
    <property type="evidence" value="ECO:0007669"/>
    <property type="project" value="InterPro"/>
</dbReference>
<dbReference type="Gene3D" id="3.40.50.1820">
    <property type="entry name" value="alpha/beta hydrolase"/>
    <property type="match status" value="1"/>
</dbReference>
<reference evidence="3 4" key="1">
    <citation type="submission" date="2019-02" db="EMBL/GenBank/DDBJ databases">
        <title>Sequencing the genomes of 1000 actinobacteria strains.</title>
        <authorList>
            <person name="Klenk H.-P."/>
        </authorList>
    </citation>
    <scope>NUCLEOTIDE SEQUENCE [LARGE SCALE GENOMIC DNA]</scope>
    <source>
        <strain evidence="3 4">DSM 45779</strain>
    </source>
</reference>
<evidence type="ECO:0000259" key="2">
    <source>
        <dbReference type="Pfam" id="PF00326"/>
    </source>
</evidence>
<dbReference type="AlphaFoldDB" id="A0A4Q7UC49"/>
<dbReference type="InterPro" id="IPR029058">
    <property type="entry name" value="AB_hydrolase_fold"/>
</dbReference>
<dbReference type="GO" id="GO:0004252">
    <property type="term" value="F:serine-type endopeptidase activity"/>
    <property type="evidence" value="ECO:0007669"/>
    <property type="project" value="TreeGrafter"/>
</dbReference>
<protein>
    <submittedName>
        <fullName evidence="3">Dipeptidyl aminopeptidase/acylaminoacyl peptidase</fullName>
    </submittedName>
</protein>
<dbReference type="InterPro" id="IPR001375">
    <property type="entry name" value="Peptidase_S9_cat"/>
</dbReference>
<keyword evidence="4" id="KW-1185">Reference proteome</keyword>
<sequence length="630" mass="67198">MSSAAGATETEAGLTFTAPARLFADDIAESRWRGRVAGLHTRLPSSAGGNPARSVYSSNRSGTYELWVWDRESDEHRQATDRASGTQLGALSADGEHLWWFNDTDGNEFGHWVRQPFAATGSAAPVAPEAGDGMASGIALGAGVAVFGLATREGVAVWRQYDGQPAETIYQHAQDAMVGPIAADATRVIVRHTEHGDASTPGMRAVDVATGASTAELRDEGLRLVPLGFAPISGDPRLLAVHERRGRDQLLLWDTDSGAANELDIDLPGQLEARWFPDGRSLLLLHSYAARTTMYRYALDGGTLEQIGPDTGCVEEAGVRPDGTVEYSWSSASSAPRIQRWDAGTDTALLGDASTLPADSVPVDAVWIDGPGGPIHTLISRPDGLGAGPHRTVFRLHGGPFVDDRDVYSPRQATWVDAGWTVVTLNYRGSTGYGAAWRQSIVGRPGLTEIEDLAAVQDWCVQQGVSDTQACVMEGYSWGGYLVLLALAQQPERWRAGIAGLPITDHAMAYEDAPEPLRAMARALFGGAPDEVPERYTGASPLAMADRVEAAPLIIAGRNDPRCPIRQINAYAQRLSDLGKPPAMYRYDGGHGTQVSGTVEEFLLVAISFAEAALTQPPSEAPPQSGELPS</sequence>
<dbReference type="RefSeq" id="WP_130295363.1">
    <property type="nucleotide sequence ID" value="NZ_SHKL01000002.1"/>
</dbReference>
<dbReference type="Pfam" id="PF00326">
    <property type="entry name" value="Peptidase_S9"/>
    <property type="match status" value="1"/>
</dbReference>